<evidence type="ECO:0000313" key="1">
    <source>
        <dbReference type="EMBL" id="MBA4654633.1"/>
    </source>
</evidence>
<organism evidence="1">
    <name type="scientific">Opuntia streptacantha</name>
    <name type="common">Prickly pear cactus</name>
    <name type="synonym">Opuntia cardona</name>
    <dbReference type="NCBI Taxonomy" id="393608"/>
    <lineage>
        <taxon>Eukaryota</taxon>
        <taxon>Viridiplantae</taxon>
        <taxon>Streptophyta</taxon>
        <taxon>Embryophyta</taxon>
        <taxon>Tracheophyta</taxon>
        <taxon>Spermatophyta</taxon>
        <taxon>Magnoliopsida</taxon>
        <taxon>eudicotyledons</taxon>
        <taxon>Gunneridae</taxon>
        <taxon>Pentapetalae</taxon>
        <taxon>Caryophyllales</taxon>
        <taxon>Cactineae</taxon>
        <taxon>Cactaceae</taxon>
        <taxon>Opuntioideae</taxon>
        <taxon>Opuntia</taxon>
    </lineage>
</organism>
<accession>A0A7C9A0J8</accession>
<name>A0A7C9A0J8_OPUST</name>
<reference evidence="1" key="2">
    <citation type="submission" date="2020-07" db="EMBL/GenBank/DDBJ databases">
        <authorList>
            <person name="Vera ALvarez R."/>
            <person name="Arias-Moreno D.M."/>
            <person name="Jimenez-Jacinto V."/>
            <person name="Jimenez-Bremont J.F."/>
            <person name="Swaminathan K."/>
            <person name="Moose S.P."/>
            <person name="Guerrero-Gonzalez M.L."/>
            <person name="Marino-Ramirez L."/>
            <person name="Landsman D."/>
            <person name="Rodriguez-Kessler M."/>
            <person name="Delgado-Sanchez P."/>
        </authorList>
    </citation>
    <scope>NUCLEOTIDE SEQUENCE</scope>
    <source>
        <tissue evidence="1">Cladode</tissue>
    </source>
</reference>
<reference evidence="1" key="1">
    <citation type="journal article" date="2013" name="J. Plant Res.">
        <title>Effect of fungi and light on seed germination of three Opuntia species from semiarid lands of central Mexico.</title>
        <authorList>
            <person name="Delgado-Sanchez P."/>
            <person name="Jimenez-Bremont J.F."/>
            <person name="Guerrero-Gonzalez Mde L."/>
            <person name="Flores J."/>
        </authorList>
    </citation>
    <scope>NUCLEOTIDE SEQUENCE</scope>
    <source>
        <tissue evidence="1">Cladode</tissue>
    </source>
</reference>
<dbReference type="AlphaFoldDB" id="A0A7C9A0J8"/>
<sequence>MQFTATLSPSFTWSIHSLTSSNRSTTGWNSKGRLNASANPASLSPVSTKSCFDSPMPVILTWLGGFSLMAKLWKNPGHCKPCLMSKSMTCTLSFPSNALNNISLAVK</sequence>
<dbReference type="EMBL" id="GISG01184205">
    <property type="protein sequence ID" value="MBA4654633.1"/>
    <property type="molecule type" value="Transcribed_RNA"/>
</dbReference>
<dbReference type="EMBL" id="GISG01184204">
    <property type="protein sequence ID" value="MBA4654632.1"/>
    <property type="molecule type" value="Transcribed_RNA"/>
</dbReference>
<proteinExistence type="predicted"/>
<protein>
    <submittedName>
        <fullName evidence="1">Uncharacterized protein</fullName>
    </submittedName>
</protein>